<evidence type="ECO:0000256" key="5">
    <source>
        <dbReference type="SAM" id="MobiDB-lite"/>
    </source>
</evidence>
<dbReference type="CDD" id="cd15532">
    <property type="entry name" value="PHD2_CHD_II"/>
    <property type="match status" value="1"/>
</dbReference>
<evidence type="ECO:0000313" key="7">
    <source>
        <dbReference type="EMBL" id="CAB9505000.1"/>
    </source>
</evidence>
<evidence type="ECO:0000256" key="4">
    <source>
        <dbReference type="PROSITE-ProRule" id="PRU00146"/>
    </source>
</evidence>
<evidence type="ECO:0000256" key="1">
    <source>
        <dbReference type="ARBA" id="ARBA00022723"/>
    </source>
</evidence>
<feature type="compositionally biased region" description="Basic and acidic residues" evidence="5">
    <location>
        <begin position="317"/>
        <end position="347"/>
    </location>
</feature>
<keyword evidence="3" id="KW-0862">Zinc</keyword>
<feature type="compositionally biased region" description="Basic and acidic residues" evidence="5">
    <location>
        <begin position="395"/>
        <end position="425"/>
    </location>
</feature>
<dbReference type="PANTHER" id="PTHR24102:SF28">
    <property type="entry name" value="PHD-TYPE DOMAIN-CONTAINING PROTEIN"/>
    <property type="match status" value="1"/>
</dbReference>
<dbReference type="InterPro" id="IPR001965">
    <property type="entry name" value="Znf_PHD"/>
</dbReference>
<evidence type="ECO:0000259" key="6">
    <source>
        <dbReference type="PROSITE" id="PS50016"/>
    </source>
</evidence>
<feature type="compositionally biased region" description="Acidic residues" evidence="5">
    <location>
        <begin position="229"/>
        <end position="259"/>
    </location>
</feature>
<gene>
    <name evidence="7" type="ORF">SEMRO_216_G089260.1</name>
</gene>
<dbReference type="GO" id="GO:0003677">
    <property type="term" value="F:DNA binding"/>
    <property type="evidence" value="ECO:0007669"/>
    <property type="project" value="InterPro"/>
</dbReference>
<evidence type="ECO:0000313" key="8">
    <source>
        <dbReference type="Proteomes" id="UP001153069"/>
    </source>
</evidence>
<dbReference type="EMBL" id="CAICTM010000215">
    <property type="protein sequence ID" value="CAB9505000.1"/>
    <property type="molecule type" value="Genomic_DNA"/>
</dbReference>
<feature type="compositionally biased region" description="Acidic residues" evidence="5">
    <location>
        <begin position="348"/>
        <end position="358"/>
    </location>
</feature>
<proteinExistence type="predicted"/>
<dbReference type="OrthoDB" id="47291at2759"/>
<evidence type="ECO:0000256" key="2">
    <source>
        <dbReference type="ARBA" id="ARBA00022771"/>
    </source>
</evidence>
<dbReference type="InterPro" id="IPR013083">
    <property type="entry name" value="Znf_RING/FYVE/PHD"/>
</dbReference>
<dbReference type="AlphaFoldDB" id="A0A9N8HA84"/>
<dbReference type="InterPro" id="IPR019786">
    <property type="entry name" value="Zinc_finger_PHD-type_CS"/>
</dbReference>
<dbReference type="InterPro" id="IPR019787">
    <property type="entry name" value="Znf_PHD-finger"/>
</dbReference>
<dbReference type="Proteomes" id="UP001153069">
    <property type="component" value="Unassembled WGS sequence"/>
</dbReference>
<keyword evidence="8" id="KW-1185">Reference proteome</keyword>
<dbReference type="SMART" id="SM00249">
    <property type="entry name" value="PHD"/>
    <property type="match status" value="1"/>
</dbReference>
<feature type="compositionally biased region" description="Basic residues" evidence="5">
    <location>
        <begin position="482"/>
        <end position="493"/>
    </location>
</feature>
<reference evidence="7" key="1">
    <citation type="submission" date="2020-06" db="EMBL/GenBank/DDBJ databases">
        <authorList>
            <consortium name="Plant Systems Biology data submission"/>
        </authorList>
    </citation>
    <scope>NUCLEOTIDE SEQUENCE</scope>
    <source>
        <strain evidence="7">D6</strain>
    </source>
</reference>
<sequence>MVRSGRRKKEVFYSVIWPALLEQGWTKIEGSERIDESDKMNAKPIFVPKVLELKLELEPGEDFYDDELLVIDRLLERRNEIESAIADRYLAKAGMHSGGATPKGKGKAPRASDASADDQCPKEDTEIVAAETDEGRLMGHAGSHCEEKVADAVNARGDLDCEQPAKEENLGGENPEESSDVRAQSVNSTCPDEEQIMANNDDNEEVVGEEKAVGPDEDSSDDLWGSNDKDEEVEDVNDVGADEESSDDMWGDNDEDVGMEEVKLGDKAEVEQSNGKSERNEQQRHIEVEDETEHSKDADFQTDQVTPGNIKAEGTSVDDRHSEQEPTQRHDHAIEEEPSETTEHMAESETENQDEDAVAEPAEQPDKTATASRRSKRKTRKRKGSEGSMTRGNARLKDADGRPRPVYDFGDRDGSDYHSSDESKEGRKRKRKAPTQAPASPSARGRGRGRPRGRPKGTGRPRGRPRKDGSQPSPKRGLTPPGRKKGSSSRRHSTGTAMLDLSWKNGGKNFPKKVSQVGPDFNATEIEEAGIWKMGDSEIYCEQIWDPKVAEDRLNGESTDFLESKQIPYNRREGAMIGLAEAGYDSQKFEDDKVVEKISARDGTEWSEEERERYHLEIFRARKDIREVARVTGKSINSCLAYYLGTFKKSDDYRLLKTVRYEERLRRMLENDHDMDACKICGDGGNLLICDGCECEYHMECMRPALQSIPEGTWKCDECVDRAFLAAKDSLIRKTKLFARAKDHKGEEPSCKEESAEGSGTFLMRPTSPALDIVKKLATNISAAFSDGNV</sequence>
<feature type="compositionally biased region" description="Acidic residues" evidence="5">
    <location>
        <begin position="191"/>
        <end position="207"/>
    </location>
</feature>
<organism evidence="7 8">
    <name type="scientific">Seminavis robusta</name>
    <dbReference type="NCBI Taxonomy" id="568900"/>
    <lineage>
        <taxon>Eukaryota</taxon>
        <taxon>Sar</taxon>
        <taxon>Stramenopiles</taxon>
        <taxon>Ochrophyta</taxon>
        <taxon>Bacillariophyta</taxon>
        <taxon>Bacillariophyceae</taxon>
        <taxon>Bacillariophycidae</taxon>
        <taxon>Naviculales</taxon>
        <taxon>Naviculaceae</taxon>
        <taxon>Seminavis</taxon>
    </lineage>
</organism>
<dbReference type="PROSITE" id="PS50016">
    <property type="entry name" value="ZF_PHD_2"/>
    <property type="match status" value="1"/>
</dbReference>
<dbReference type="InterPro" id="IPR011011">
    <property type="entry name" value="Znf_FYVE_PHD"/>
</dbReference>
<evidence type="ECO:0000256" key="3">
    <source>
        <dbReference type="ARBA" id="ARBA00022833"/>
    </source>
</evidence>
<keyword evidence="1" id="KW-0479">Metal-binding</keyword>
<feature type="region of interest" description="Disordered" evidence="5">
    <location>
        <begin position="95"/>
        <end position="123"/>
    </location>
</feature>
<dbReference type="Gene3D" id="3.30.40.10">
    <property type="entry name" value="Zinc/RING finger domain, C3HC4 (zinc finger)"/>
    <property type="match status" value="1"/>
</dbReference>
<feature type="compositionally biased region" description="Basic and acidic residues" evidence="5">
    <location>
        <begin position="260"/>
        <end position="299"/>
    </location>
</feature>
<accession>A0A9N8HA84</accession>
<protein>
    <submittedName>
        <fullName evidence="7">Adjacent to zinc finger domain protein 1A</fullName>
    </submittedName>
</protein>
<keyword evidence="2 4" id="KW-0863">Zinc-finger</keyword>
<feature type="compositionally biased region" description="Basic residues" evidence="5">
    <location>
        <begin position="373"/>
        <end position="383"/>
    </location>
</feature>
<dbReference type="InterPro" id="IPR017956">
    <property type="entry name" value="AT_hook_DNA-bd_motif"/>
</dbReference>
<dbReference type="GO" id="GO:0008270">
    <property type="term" value="F:zinc ion binding"/>
    <property type="evidence" value="ECO:0007669"/>
    <property type="project" value="UniProtKB-KW"/>
</dbReference>
<feature type="domain" description="PHD-type" evidence="6">
    <location>
        <begin position="675"/>
        <end position="722"/>
    </location>
</feature>
<dbReference type="PANTHER" id="PTHR24102">
    <property type="entry name" value="PHD FINGER PROTEIN"/>
    <property type="match status" value="1"/>
</dbReference>
<dbReference type="PROSITE" id="PS01359">
    <property type="entry name" value="ZF_PHD_1"/>
    <property type="match status" value="1"/>
</dbReference>
<name>A0A9N8HA84_9STRA</name>
<dbReference type="SUPFAM" id="SSF57903">
    <property type="entry name" value="FYVE/PHD zinc finger"/>
    <property type="match status" value="1"/>
</dbReference>
<comment type="caution">
    <text evidence="7">The sequence shown here is derived from an EMBL/GenBank/DDBJ whole genome shotgun (WGS) entry which is preliminary data.</text>
</comment>
<dbReference type="PRINTS" id="PR00929">
    <property type="entry name" value="ATHOOK"/>
</dbReference>
<feature type="compositionally biased region" description="Polar residues" evidence="5">
    <location>
        <begin position="181"/>
        <end position="190"/>
    </location>
</feature>
<feature type="compositionally biased region" description="Basic residues" evidence="5">
    <location>
        <begin position="445"/>
        <end position="465"/>
    </location>
</feature>
<feature type="region of interest" description="Disordered" evidence="5">
    <location>
        <begin position="162"/>
        <end position="497"/>
    </location>
</feature>
<dbReference type="Pfam" id="PF00628">
    <property type="entry name" value="PHD"/>
    <property type="match status" value="1"/>
</dbReference>